<evidence type="ECO:0000313" key="4">
    <source>
        <dbReference type="EMBL" id="MBM6400038.1"/>
    </source>
</evidence>
<dbReference type="Proteomes" id="UP001430172">
    <property type="component" value="Unassembled WGS sequence"/>
</dbReference>
<dbReference type="InterPro" id="IPR050832">
    <property type="entry name" value="Bact_Acetyltransf"/>
</dbReference>
<keyword evidence="1" id="KW-0808">Transferase</keyword>
<dbReference type="PANTHER" id="PTHR43877">
    <property type="entry name" value="AMINOALKYLPHOSPHONATE N-ACETYLTRANSFERASE-RELATED-RELATED"/>
    <property type="match status" value="1"/>
</dbReference>
<sequence>MTPAATVDTRVALATAPETLALAGRLLHEFNTAYDDPTPGADALATRLAELVAAGDTDVLLGDEHGVAVVRYRPSLWSAADEAYLAELWVDPSVRRTGLGRALLRAALERARERGCDLLDLATSEDDPEARSLYESEGLHATEGAGGPTTFHYEIDL</sequence>
<proteinExistence type="predicted"/>
<evidence type="ECO:0000256" key="2">
    <source>
        <dbReference type="ARBA" id="ARBA00023315"/>
    </source>
</evidence>
<evidence type="ECO:0000256" key="1">
    <source>
        <dbReference type="ARBA" id="ARBA00022679"/>
    </source>
</evidence>
<comment type="caution">
    <text evidence="4">The sequence shown here is derived from an EMBL/GenBank/DDBJ whole genome shotgun (WGS) entry which is preliminary data.</text>
</comment>
<dbReference type="Gene3D" id="3.40.630.30">
    <property type="match status" value="1"/>
</dbReference>
<reference evidence="4" key="1">
    <citation type="submission" date="2021-02" db="EMBL/GenBank/DDBJ databases">
        <title>Phycicoccus sp. MQZ13P-5T, whole genome shotgun sequence.</title>
        <authorList>
            <person name="Tuo L."/>
        </authorList>
    </citation>
    <scope>NUCLEOTIDE SEQUENCE</scope>
    <source>
        <strain evidence="4">MQZ13P-5</strain>
    </source>
</reference>
<evidence type="ECO:0000259" key="3">
    <source>
        <dbReference type="PROSITE" id="PS51186"/>
    </source>
</evidence>
<keyword evidence="2" id="KW-0012">Acyltransferase</keyword>
<dbReference type="PANTHER" id="PTHR43877:SF1">
    <property type="entry name" value="ACETYLTRANSFERASE"/>
    <property type="match status" value="1"/>
</dbReference>
<dbReference type="PROSITE" id="PS51186">
    <property type="entry name" value="GNAT"/>
    <property type="match status" value="1"/>
</dbReference>
<organism evidence="4 5">
    <name type="scientific">Phycicoccus sonneratiae</name>
    <dbReference type="NCBI Taxonomy" id="2807628"/>
    <lineage>
        <taxon>Bacteria</taxon>
        <taxon>Bacillati</taxon>
        <taxon>Actinomycetota</taxon>
        <taxon>Actinomycetes</taxon>
        <taxon>Micrococcales</taxon>
        <taxon>Intrasporangiaceae</taxon>
        <taxon>Phycicoccus</taxon>
    </lineage>
</organism>
<gene>
    <name evidence="4" type="ORF">JQN70_06555</name>
</gene>
<dbReference type="CDD" id="cd04301">
    <property type="entry name" value="NAT_SF"/>
    <property type="match status" value="1"/>
</dbReference>
<keyword evidence="5" id="KW-1185">Reference proteome</keyword>
<protein>
    <submittedName>
        <fullName evidence="4">GNAT family N-acetyltransferase</fullName>
    </submittedName>
</protein>
<evidence type="ECO:0000313" key="5">
    <source>
        <dbReference type="Proteomes" id="UP001430172"/>
    </source>
</evidence>
<name>A0ABS2CJH8_9MICO</name>
<feature type="domain" description="N-acetyltransferase" evidence="3">
    <location>
        <begin position="17"/>
        <end position="157"/>
    </location>
</feature>
<dbReference type="SUPFAM" id="SSF55729">
    <property type="entry name" value="Acyl-CoA N-acyltransferases (Nat)"/>
    <property type="match status" value="1"/>
</dbReference>
<dbReference type="Pfam" id="PF00583">
    <property type="entry name" value="Acetyltransf_1"/>
    <property type="match status" value="1"/>
</dbReference>
<accession>A0ABS2CJH8</accession>
<dbReference type="InterPro" id="IPR016181">
    <property type="entry name" value="Acyl_CoA_acyltransferase"/>
</dbReference>
<dbReference type="EMBL" id="JAFDVD010000007">
    <property type="protein sequence ID" value="MBM6400038.1"/>
    <property type="molecule type" value="Genomic_DNA"/>
</dbReference>
<dbReference type="InterPro" id="IPR000182">
    <property type="entry name" value="GNAT_dom"/>
</dbReference>